<keyword evidence="7" id="KW-1185">Reference proteome</keyword>
<keyword evidence="2" id="KW-0288">FMN</keyword>
<evidence type="ECO:0000259" key="5">
    <source>
        <dbReference type="Pfam" id="PF00881"/>
    </source>
</evidence>
<dbReference type="Pfam" id="PF00881">
    <property type="entry name" value="Nitroreductase"/>
    <property type="match status" value="2"/>
</dbReference>
<dbReference type="InterPro" id="IPR000415">
    <property type="entry name" value="Nitroreductase-like"/>
</dbReference>
<dbReference type="InterPro" id="IPR050627">
    <property type="entry name" value="Nitroreductase/BluB"/>
</dbReference>
<dbReference type="PANTHER" id="PTHR23026:SF90">
    <property type="entry name" value="IODOTYROSINE DEIODINASE 1"/>
    <property type="match status" value="1"/>
</dbReference>
<dbReference type="GO" id="GO:0016491">
    <property type="term" value="F:oxidoreductase activity"/>
    <property type="evidence" value="ECO:0007669"/>
    <property type="project" value="UniProtKB-KW"/>
</dbReference>
<dbReference type="Proteomes" id="UP000184485">
    <property type="component" value="Unassembled WGS sequence"/>
</dbReference>
<organism evidence="6 7">
    <name type="scientific">Kaistia soli DSM 19436</name>
    <dbReference type="NCBI Taxonomy" id="1122133"/>
    <lineage>
        <taxon>Bacteria</taxon>
        <taxon>Pseudomonadati</taxon>
        <taxon>Pseudomonadota</taxon>
        <taxon>Alphaproteobacteria</taxon>
        <taxon>Hyphomicrobiales</taxon>
        <taxon>Kaistiaceae</taxon>
        <taxon>Kaistia</taxon>
    </lineage>
</organism>
<dbReference type="InterPro" id="IPR029479">
    <property type="entry name" value="Nitroreductase"/>
</dbReference>
<evidence type="ECO:0000313" key="6">
    <source>
        <dbReference type="EMBL" id="SHF98937.1"/>
    </source>
</evidence>
<keyword evidence="1" id="KW-0285">Flavoprotein</keyword>
<feature type="domain" description="Nitroreductase" evidence="5">
    <location>
        <begin position="202"/>
        <end position="253"/>
    </location>
</feature>
<evidence type="ECO:0000313" key="7">
    <source>
        <dbReference type="Proteomes" id="UP000184485"/>
    </source>
</evidence>
<dbReference type="EMBL" id="FQUP01000003">
    <property type="protein sequence ID" value="SHF98937.1"/>
    <property type="molecule type" value="Genomic_DNA"/>
</dbReference>
<dbReference type="SUPFAM" id="SSF55469">
    <property type="entry name" value="FMN-dependent nitroreductase-like"/>
    <property type="match status" value="1"/>
</dbReference>
<evidence type="ECO:0000256" key="4">
    <source>
        <dbReference type="SAM" id="MobiDB-lite"/>
    </source>
</evidence>
<evidence type="ECO:0000256" key="3">
    <source>
        <dbReference type="ARBA" id="ARBA00023002"/>
    </source>
</evidence>
<dbReference type="STRING" id="1122133.SAMN02745157_3286"/>
<dbReference type="AlphaFoldDB" id="A0A1M5G566"/>
<reference evidence="6 7" key="1">
    <citation type="submission" date="2016-11" db="EMBL/GenBank/DDBJ databases">
        <authorList>
            <person name="Jaros S."/>
            <person name="Januszkiewicz K."/>
            <person name="Wedrychowicz H."/>
        </authorList>
    </citation>
    <scope>NUCLEOTIDE SEQUENCE [LARGE SCALE GENOMIC DNA]</scope>
    <source>
        <strain evidence="6 7">DSM 19436</strain>
    </source>
</reference>
<evidence type="ECO:0000256" key="1">
    <source>
        <dbReference type="ARBA" id="ARBA00022630"/>
    </source>
</evidence>
<name>A0A1M5G566_9HYPH</name>
<proteinExistence type="predicted"/>
<gene>
    <name evidence="6" type="ORF">SAMN02745157_3286</name>
</gene>
<sequence>MAGGLTGAKRRGNLNTDDGRPGRLAPLSPPEIVAVSLMPPRPAKTFADIVPRIRRSASLLRNYAYDYRRFTRASFLNGPSSRENRKAHIHLLAHMVEHGLSLRDPRPGFGMPRVAELCDEATRYINDHGLDASAEIAVKALVAYAAFNRDNGGGIGALAERIAGIERRVEAARAELLGGTEDVLADEIRQRSSMDFLDFMDARHSVRQYADRPVAPDVIERAVRAAQQTPSSCNRQTCRVYAFTDKEDIARVLAFQQGHRGFGEQLGGLAIVTSDLRHWYTVGERYQGWIDGGMFAMTLTLGFHAEGLGACMLNWSTTEDIDRAMRAFVGIPDDELVITMIGFGHMPERFKVPRSQRKPLDDVLRLSPTLPR</sequence>
<keyword evidence="3" id="KW-0560">Oxidoreductase</keyword>
<dbReference type="PANTHER" id="PTHR23026">
    <property type="entry name" value="NADPH NITROREDUCTASE"/>
    <property type="match status" value="1"/>
</dbReference>
<feature type="region of interest" description="Disordered" evidence="4">
    <location>
        <begin position="1"/>
        <end position="26"/>
    </location>
</feature>
<accession>A0A1M5G566</accession>
<evidence type="ECO:0000256" key="2">
    <source>
        <dbReference type="ARBA" id="ARBA00022643"/>
    </source>
</evidence>
<dbReference type="Gene3D" id="3.40.109.10">
    <property type="entry name" value="NADH Oxidase"/>
    <property type="match status" value="1"/>
</dbReference>
<feature type="domain" description="Nitroreductase" evidence="5">
    <location>
        <begin position="287"/>
        <end position="345"/>
    </location>
</feature>
<protein>
    <submittedName>
        <fullName evidence="6">Nitroreductase</fullName>
    </submittedName>
</protein>